<dbReference type="AlphaFoldDB" id="A0A926KQ59"/>
<name>A0A926KQ59_9BACL</name>
<accession>A0A926KQ59</accession>
<feature type="transmembrane region" description="Helical" evidence="1">
    <location>
        <begin position="12"/>
        <end position="31"/>
    </location>
</feature>
<evidence type="ECO:0008006" key="4">
    <source>
        <dbReference type="Google" id="ProtNLM"/>
    </source>
</evidence>
<proteinExistence type="predicted"/>
<dbReference type="EMBL" id="JACVVD010000004">
    <property type="protein sequence ID" value="MBD0381121.1"/>
    <property type="molecule type" value="Genomic_DNA"/>
</dbReference>
<gene>
    <name evidence="2" type="ORF">ICC18_13430</name>
</gene>
<dbReference type="Proteomes" id="UP000650466">
    <property type="component" value="Unassembled WGS sequence"/>
</dbReference>
<keyword evidence="1" id="KW-0812">Transmembrane</keyword>
<keyword evidence="1" id="KW-1133">Transmembrane helix</keyword>
<evidence type="ECO:0000313" key="3">
    <source>
        <dbReference type="Proteomes" id="UP000650466"/>
    </source>
</evidence>
<sequence>MKKIALRSITAIVSIVAMVVPFTASLTWYAYSPEIPQELKDKWSV</sequence>
<dbReference type="RefSeq" id="WP_188174925.1">
    <property type="nucleotide sequence ID" value="NZ_JACVVD010000004.1"/>
</dbReference>
<organism evidence="2 3">
    <name type="scientific">Paenibacillus sedimenti</name>
    <dbReference type="NCBI Taxonomy" id="2770274"/>
    <lineage>
        <taxon>Bacteria</taxon>
        <taxon>Bacillati</taxon>
        <taxon>Bacillota</taxon>
        <taxon>Bacilli</taxon>
        <taxon>Bacillales</taxon>
        <taxon>Paenibacillaceae</taxon>
        <taxon>Paenibacillus</taxon>
    </lineage>
</organism>
<evidence type="ECO:0000313" key="2">
    <source>
        <dbReference type="EMBL" id="MBD0381121.1"/>
    </source>
</evidence>
<keyword evidence="3" id="KW-1185">Reference proteome</keyword>
<reference evidence="2" key="1">
    <citation type="submission" date="2020-09" db="EMBL/GenBank/DDBJ databases">
        <title>Draft Genome Sequence of Paenibacillus sp. WST5.</title>
        <authorList>
            <person name="Bao Z."/>
        </authorList>
    </citation>
    <scope>NUCLEOTIDE SEQUENCE</scope>
    <source>
        <strain evidence="2">WST5</strain>
    </source>
</reference>
<protein>
    <recommendedName>
        <fullName evidence="4">Cyclic lactone autoinducer peptide</fullName>
    </recommendedName>
</protein>
<keyword evidence="1" id="KW-0472">Membrane</keyword>
<comment type="caution">
    <text evidence="2">The sequence shown here is derived from an EMBL/GenBank/DDBJ whole genome shotgun (WGS) entry which is preliminary data.</text>
</comment>
<evidence type="ECO:0000256" key="1">
    <source>
        <dbReference type="SAM" id="Phobius"/>
    </source>
</evidence>